<dbReference type="Gene3D" id="3.90.550.10">
    <property type="entry name" value="Spore Coat Polysaccharide Biosynthesis Protein SpsA, Chain A"/>
    <property type="match status" value="1"/>
</dbReference>
<comment type="subunit">
    <text evidence="8">Monomer.</text>
</comment>
<comment type="caution">
    <text evidence="10">The sequence shown here is derived from an EMBL/GenBank/DDBJ whole genome shotgun (WGS) entry which is preliminary data.</text>
</comment>
<dbReference type="PANTHER" id="PTHR19136:SF81">
    <property type="entry name" value="MOLYBDENUM COFACTOR GUANYLYLTRANSFERASE"/>
    <property type="match status" value="1"/>
</dbReference>
<evidence type="ECO:0000313" key="11">
    <source>
        <dbReference type="Proteomes" id="UP001294570"/>
    </source>
</evidence>
<keyword evidence="3 8" id="KW-0479">Metal-binding</keyword>
<evidence type="ECO:0000256" key="3">
    <source>
        <dbReference type="ARBA" id="ARBA00022723"/>
    </source>
</evidence>
<organism evidence="10 11">
    <name type="scientific">Denitrificimonas halotolerans</name>
    <dbReference type="NCBI Taxonomy" id="3098930"/>
    <lineage>
        <taxon>Bacteria</taxon>
        <taxon>Pseudomonadati</taxon>
        <taxon>Pseudomonadota</taxon>
        <taxon>Gammaproteobacteria</taxon>
        <taxon>Pseudomonadales</taxon>
        <taxon>Pseudomonadaceae</taxon>
        <taxon>Denitrificimonas</taxon>
    </lineage>
</organism>
<comment type="caution">
    <text evidence="8">Lacks conserved residue(s) required for the propagation of feature annotation.</text>
</comment>
<keyword evidence="10" id="KW-0548">Nucleotidyltransferase</keyword>
<feature type="binding site" evidence="8">
    <location>
        <position position="74"/>
    </location>
    <ligand>
        <name>GTP</name>
        <dbReference type="ChEBI" id="CHEBI:37565"/>
    </ligand>
</feature>
<comment type="similarity">
    <text evidence="8">Belongs to the MobA family.</text>
</comment>
<dbReference type="EMBL" id="JAXIVU010000004">
    <property type="protein sequence ID" value="MDY7218877.1"/>
    <property type="molecule type" value="Genomic_DNA"/>
</dbReference>
<dbReference type="InterPro" id="IPR025877">
    <property type="entry name" value="MobA-like_NTP_Trfase"/>
</dbReference>
<name>A0ABU5GQK5_9GAMM</name>
<evidence type="ECO:0000256" key="2">
    <source>
        <dbReference type="ARBA" id="ARBA00022679"/>
    </source>
</evidence>
<sequence length="204" mass="23019">MSKIPEFTNCSIVLLAGGRGQRMGGRDKGWITWQGRALIEHMQLIVRSLTDDLIISCNRNQQRYQALADQLISDPTQDFSGPLVGIIEALKVAKHPQLLVLPCDAPRIDQDLLTQLYAAASDRPAMFKHQDHWQPLFSIIPKIQLHALQDLWCKGERSPKQALLQLNSVAIHCCDDEQRLANFNDPSMLQQSLISVRNNYVNSP</sequence>
<protein>
    <recommendedName>
        <fullName evidence="8">Molybdenum cofactor guanylyltransferase</fullName>
        <shortName evidence="8">MoCo guanylyltransferase</shortName>
        <ecNumber evidence="8">2.7.7.77</ecNumber>
    </recommendedName>
    <alternativeName>
        <fullName evidence="8">GTP:molybdopterin guanylyltransferase</fullName>
    </alternativeName>
    <alternativeName>
        <fullName evidence="8">Mo-MPT guanylyltransferase</fullName>
    </alternativeName>
    <alternativeName>
        <fullName evidence="8">Molybdopterin guanylyltransferase</fullName>
    </alternativeName>
    <alternativeName>
        <fullName evidence="8">Molybdopterin-guanine dinucleotide synthase</fullName>
        <shortName evidence="8">MGD synthase</shortName>
    </alternativeName>
</protein>
<feature type="domain" description="MobA-like NTP transferase" evidence="9">
    <location>
        <begin position="13"/>
        <end position="163"/>
    </location>
</feature>
<keyword evidence="6 8" id="KW-0342">GTP-binding</keyword>
<dbReference type="RefSeq" id="WP_321552969.1">
    <property type="nucleotide sequence ID" value="NZ_JAXIVU010000004.1"/>
</dbReference>
<dbReference type="HAMAP" id="MF_00316">
    <property type="entry name" value="MobA"/>
    <property type="match status" value="1"/>
</dbReference>
<dbReference type="PANTHER" id="PTHR19136">
    <property type="entry name" value="MOLYBDENUM COFACTOR GUANYLYLTRANSFERASE"/>
    <property type="match status" value="1"/>
</dbReference>
<dbReference type="Proteomes" id="UP001294570">
    <property type="component" value="Unassembled WGS sequence"/>
</dbReference>
<proteinExistence type="inferred from homology"/>
<keyword evidence="11" id="KW-1185">Reference proteome</keyword>
<evidence type="ECO:0000313" key="10">
    <source>
        <dbReference type="EMBL" id="MDY7218877.1"/>
    </source>
</evidence>
<comment type="catalytic activity">
    <reaction evidence="8">
        <text>Mo-molybdopterin + GTP + H(+) = Mo-molybdopterin guanine dinucleotide + diphosphate</text>
        <dbReference type="Rhea" id="RHEA:34243"/>
        <dbReference type="ChEBI" id="CHEBI:15378"/>
        <dbReference type="ChEBI" id="CHEBI:33019"/>
        <dbReference type="ChEBI" id="CHEBI:37565"/>
        <dbReference type="ChEBI" id="CHEBI:71302"/>
        <dbReference type="ChEBI" id="CHEBI:71310"/>
        <dbReference type="EC" id="2.7.7.77"/>
    </reaction>
</comment>
<dbReference type="SUPFAM" id="SSF53448">
    <property type="entry name" value="Nucleotide-diphospho-sugar transferases"/>
    <property type="match status" value="1"/>
</dbReference>
<feature type="binding site" evidence="8">
    <location>
        <position position="104"/>
    </location>
    <ligand>
        <name>Mg(2+)</name>
        <dbReference type="ChEBI" id="CHEBI:18420"/>
    </ligand>
</feature>
<feature type="binding site" evidence="8">
    <location>
        <position position="104"/>
    </location>
    <ligand>
        <name>GTP</name>
        <dbReference type="ChEBI" id="CHEBI:37565"/>
    </ligand>
</feature>
<keyword evidence="5 8" id="KW-0460">Magnesium</keyword>
<dbReference type="InterPro" id="IPR013482">
    <property type="entry name" value="Molybde_CF_guanTrfase"/>
</dbReference>
<dbReference type="EC" id="2.7.7.77" evidence="8"/>
<feature type="binding site" evidence="8">
    <location>
        <position position="28"/>
    </location>
    <ligand>
        <name>GTP</name>
        <dbReference type="ChEBI" id="CHEBI:37565"/>
    </ligand>
</feature>
<dbReference type="CDD" id="cd02503">
    <property type="entry name" value="MobA"/>
    <property type="match status" value="1"/>
</dbReference>
<keyword evidence="2 8" id="KW-0808">Transferase</keyword>
<comment type="subcellular location">
    <subcellularLocation>
        <location evidence="8">Cytoplasm</location>
    </subcellularLocation>
</comment>
<dbReference type="GO" id="GO:0061603">
    <property type="term" value="F:molybdenum cofactor guanylyltransferase activity"/>
    <property type="evidence" value="ECO:0007669"/>
    <property type="project" value="UniProtKB-EC"/>
</dbReference>
<accession>A0ABU5GQK5</accession>
<evidence type="ECO:0000256" key="5">
    <source>
        <dbReference type="ARBA" id="ARBA00022842"/>
    </source>
</evidence>
<keyword evidence="1 8" id="KW-0963">Cytoplasm</keyword>
<evidence type="ECO:0000256" key="1">
    <source>
        <dbReference type="ARBA" id="ARBA00022490"/>
    </source>
</evidence>
<dbReference type="NCBIfam" id="TIGR02665">
    <property type="entry name" value="molyb_mobA"/>
    <property type="match status" value="1"/>
</dbReference>
<keyword evidence="4 8" id="KW-0547">Nucleotide-binding</keyword>
<evidence type="ECO:0000256" key="7">
    <source>
        <dbReference type="ARBA" id="ARBA00023150"/>
    </source>
</evidence>
<comment type="cofactor">
    <cofactor evidence="8">
        <name>Mg(2+)</name>
        <dbReference type="ChEBI" id="CHEBI:18420"/>
    </cofactor>
</comment>
<dbReference type="Pfam" id="PF12804">
    <property type="entry name" value="NTP_transf_3"/>
    <property type="match status" value="1"/>
</dbReference>
<reference evidence="10 11" key="1">
    <citation type="submission" date="2023-12" db="EMBL/GenBank/DDBJ databases">
        <title>Denitrificimonas halotolerans sp. nov.,a novel species isolated from landfill leachate.</title>
        <authorList>
            <person name="Wang S."/>
        </authorList>
    </citation>
    <scope>NUCLEOTIDE SEQUENCE [LARGE SCALE GENOMIC DNA]</scope>
    <source>
        <strain evidence="10 11">JX-1</strain>
    </source>
</reference>
<evidence type="ECO:0000256" key="4">
    <source>
        <dbReference type="ARBA" id="ARBA00022741"/>
    </source>
</evidence>
<dbReference type="InterPro" id="IPR029044">
    <property type="entry name" value="Nucleotide-diphossugar_trans"/>
</dbReference>
<comment type="domain">
    <text evidence="8">The N-terminal domain determines nucleotide recognition and specific binding, while the C-terminal domain determines the specific binding to the target protein.</text>
</comment>
<comment type="function">
    <text evidence="8">Transfers a GMP moiety from GTP to Mo-molybdopterin (Mo-MPT) cofactor (Moco or molybdenum cofactor) to form Mo-molybdopterin guanine dinucleotide (Mo-MGD) cofactor.</text>
</comment>
<evidence type="ECO:0000256" key="8">
    <source>
        <dbReference type="HAMAP-Rule" id="MF_00316"/>
    </source>
</evidence>
<feature type="binding site" evidence="8">
    <location>
        <begin position="15"/>
        <end position="17"/>
    </location>
    <ligand>
        <name>GTP</name>
        <dbReference type="ChEBI" id="CHEBI:37565"/>
    </ligand>
</feature>
<gene>
    <name evidence="8 10" type="primary">mobA</name>
    <name evidence="10" type="ORF">TOI97_04740</name>
</gene>
<evidence type="ECO:0000259" key="9">
    <source>
        <dbReference type="Pfam" id="PF12804"/>
    </source>
</evidence>
<keyword evidence="7 8" id="KW-0501">Molybdenum cofactor biosynthesis</keyword>
<evidence type="ECO:0000256" key="6">
    <source>
        <dbReference type="ARBA" id="ARBA00023134"/>
    </source>
</evidence>